<evidence type="ECO:0000256" key="4">
    <source>
        <dbReference type="ARBA" id="ARBA00022989"/>
    </source>
</evidence>
<gene>
    <name evidence="13" type="ORF">X975_22909</name>
</gene>
<dbReference type="EMBL" id="KK116288">
    <property type="protein sequence ID" value="KFM67342.1"/>
    <property type="molecule type" value="Genomic_DNA"/>
</dbReference>
<dbReference type="AlphaFoldDB" id="A0A087TQF3"/>
<dbReference type="Proteomes" id="UP000054359">
    <property type="component" value="Unassembled WGS sequence"/>
</dbReference>
<keyword evidence="5 11" id="KW-0472">Membrane</keyword>
<proteinExistence type="inferred from homology"/>
<comment type="similarity">
    <text evidence="1">Belongs to the GLMP family.</text>
</comment>
<accession>A0A087TQF3</accession>
<evidence type="ECO:0000256" key="2">
    <source>
        <dbReference type="ARBA" id="ARBA00022692"/>
    </source>
</evidence>
<evidence type="ECO:0000313" key="13">
    <source>
        <dbReference type="EMBL" id="KFM67342.1"/>
    </source>
</evidence>
<evidence type="ECO:0000256" key="12">
    <source>
        <dbReference type="SAM" id="SignalP"/>
    </source>
</evidence>
<keyword evidence="6" id="KW-0325">Glycoprotein</keyword>
<evidence type="ECO:0000256" key="8">
    <source>
        <dbReference type="ARBA" id="ARBA00024176"/>
    </source>
</evidence>
<dbReference type="Pfam" id="PF15065">
    <property type="entry name" value="NCU-G1"/>
    <property type="match status" value="1"/>
</dbReference>
<feature type="non-terminal residue" evidence="13">
    <location>
        <position position="404"/>
    </location>
</feature>
<evidence type="ECO:0000256" key="10">
    <source>
        <dbReference type="ARBA" id="ARBA00044960"/>
    </source>
</evidence>
<evidence type="ECO:0000256" key="3">
    <source>
        <dbReference type="ARBA" id="ARBA00022729"/>
    </source>
</evidence>
<dbReference type="OMA" id="TLHYLWD"/>
<dbReference type="PANTHER" id="PTHR31981:SF1">
    <property type="entry name" value="GLYCOSYLATED LYSOSOMAL MEMBRANE PROTEIN"/>
    <property type="match status" value="1"/>
</dbReference>
<evidence type="ECO:0000256" key="6">
    <source>
        <dbReference type="ARBA" id="ARBA00023180"/>
    </source>
</evidence>
<comment type="subcellular location">
    <subcellularLocation>
        <location evidence="9">Lysosome membrane</location>
        <topology evidence="9">Single-pass type I membrane protein</topology>
        <orientation evidence="9">Lumenal side</orientation>
    </subcellularLocation>
</comment>
<sequence>MYLRNSPNICLAVFLITFCSYTYGTKRDIHCTIYHDKNESKENVDVFHVSAAGSKDTVHYLWSSYRLPSVIVARTTRDTHLNVSLSKLRTFVTDAIKFSKTPIEYVGLTISELWEFTYNSDTAEVISPNSTRKLNLKSFLWSSMKDSYSCSPKAASTKLNSFNDDYDFSQNGTFQVQFSVIGDQVMADDFPHLMFTGNSTQIKVILDRLHSNSSKTRYSLELMVFSPQSGDCSSNQWRSHVTKAISDEHSPGIFSDIALSPVCTEKNDPSFISWRPVSYTDRTSSIEASSDVKITSDIKPHAITSVQSIAELYFGGKPNMSINAFNITFGTVGDGFYPKTEYTAWSLMVGTGSTVSIGLSSIAILYASIGLSALVLFFISGGIFLAVQRCWRKDDDLLLSNNSI</sequence>
<organism evidence="13 14">
    <name type="scientific">Stegodyphus mimosarum</name>
    <name type="common">African social velvet spider</name>
    <dbReference type="NCBI Taxonomy" id="407821"/>
    <lineage>
        <taxon>Eukaryota</taxon>
        <taxon>Metazoa</taxon>
        <taxon>Ecdysozoa</taxon>
        <taxon>Arthropoda</taxon>
        <taxon>Chelicerata</taxon>
        <taxon>Arachnida</taxon>
        <taxon>Araneae</taxon>
        <taxon>Araneomorphae</taxon>
        <taxon>Entelegynae</taxon>
        <taxon>Eresoidea</taxon>
        <taxon>Eresidae</taxon>
        <taxon>Stegodyphus</taxon>
    </lineage>
</organism>
<keyword evidence="7" id="KW-0458">Lysosome</keyword>
<keyword evidence="4 11" id="KW-1133">Transmembrane helix</keyword>
<dbReference type="PANTHER" id="PTHR31981">
    <property type="entry name" value="GLYCOSYLATED LYSOSOMAL MEMBRANE PROTEIN"/>
    <property type="match status" value="1"/>
</dbReference>
<keyword evidence="14" id="KW-1185">Reference proteome</keyword>
<evidence type="ECO:0000313" key="14">
    <source>
        <dbReference type="Proteomes" id="UP000054359"/>
    </source>
</evidence>
<name>A0A087TQF3_STEMI</name>
<keyword evidence="3 12" id="KW-0732">Signal</keyword>
<dbReference type="InterPro" id="IPR029382">
    <property type="entry name" value="NCU-G1"/>
</dbReference>
<keyword evidence="2 11" id="KW-0812">Transmembrane</keyword>
<evidence type="ECO:0000256" key="7">
    <source>
        <dbReference type="ARBA" id="ARBA00023228"/>
    </source>
</evidence>
<dbReference type="OrthoDB" id="6264340at2759"/>
<feature type="signal peptide" evidence="12">
    <location>
        <begin position="1"/>
        <end position="24"/>
    </location>
</feature>
<evidence type="ECO:0000256" key="9">
    <source>
        <dbReference type="ARBA" id="ARBA00024189"/>
    </source>
</evidence>
<protein>
    <submittedName>
        <fullName evidence="13">Lysosomal protein NCU-G1</fullName>
    </submittedName>
</protein>
<comment type="subunit">
    <text evidence="10">Interacts (via lumenal domain) with lysosomal protein MFSD1; the interaction starts while both proteins are still in the endoplasmic reticulum and is required for stabilization of MFSD1 in lysosomes but has no direct effect on its targeting to lysosomes or transporter activity.</text>
</comment>
<feature type="transmembrane region" description="Helical" evidence="11">
    <location>
        <begin position="363"/>
        <end position="387"/>
    </location>
</feature>
<evidence type="ECO:0000256" key="5">
    <source>
        <dbReference type="ARBA" id="ARBA00023136"/>
    </source>
</evidence>
<evidence type="ECO:0000256" key="11">
    <source>
        <dbReference type="SAM" id="Phobius"/>
    </source>
</evidence>
<comment type="function">
    <text evidence="8">Required to protect lysosomal transporter MFSD1 from lysosomal proteolysis and for MFSD1 lysosomal localization.</text>
</comment>
<dbReference type="GO" id="GO:0005765">
    <property type="term" value="C:lysosomal membrane"/>
    <property type="evidence" value="ECO:0007669"/>
    <property type="project" value="UniProtKB-SubCell"/>
</dbReference>
<reference evidence="13 14" key="1">
    <citation type="submission" date="2013-11" db="EMBL/GenBank/DDBJ databases">
        <title>Genome sequencing of Stegodyphus mimosarum.</title>
        <authorList>
            <person name="Bechsgaard J."/>
        </authorList>
    </citation>
    <scope>NUCLEOTIDE SEQUENCE [LARGE SCALE GENOMIC DNA]</scope>
</reference>
<evidence type="ECO:0000256" key="1">
    <source>
        <dbReference type="ARBA" id="ARBA00010599"/>
    </source>
</evidence>
<feature type="chain" id="PRO_5001829864" evidence="12">
    <location>
        <begin position="25"/>
        <end position="404"/>
    </location>
</feature>